<keyword evidence="3" id="KW-1185">Reference proteome</keyword>
<dbReference type="Proteomes" id="UP000757232">
    <property type="component" value="Unassembled WGS sequence"/>
</dbReference>
<feature type="region of interest" description="Disordered" evidence="1">
    <location>
        <begin position="1"/>
        <end position="35"/>
    </location>
</feature>
<feature type="compositionally biased region" description="Low complexity" evidence="1">
    <location>
        <begin position="10"/>
        <end position="21"/>
    </location>
</feature>
<proteinExistence type="predicted"/>
<sequence>MSQFKSLAQSPSSTSSITTSTPDHKGKLWATPNASSAEMPAELDFLGMRDDELFGNPDDTPDEIQGSLERLESLLWPVEDGPDSLLKLSELPSETATLIDISSHLCFAPHRNAATKPRRPVKVSMGFETCCEYLGTHTSLKVRVLDDLQEVQRSAFLY</sequence>
<protein>
    <submittedName>
        <fullName evidence="2">Uncharacterized protein</fullName>
    </submittedName>
</protein>
<evidence type="ECO:0000313" key="2">
    <source>
        <dbReference type="EMBL" id="OCB91971.1"/>
    </source>
</evidence>
<gene>
    <name evidence="2" type="ORF">A7U60_g740</name>
</gene>
<evidence type="ECO:0000256" key="1">
    <source>
        <dbReference type="SAM" id="MobiDB-lite"/>
    </source>
</evidence>
<reference evidence="2" key="1">
    <citation type="submission" date="2016-06" db="EMBL/GenBank/DDBJ databases">
        <title>Draft Genome sequence of the fungus Inonotus baumii.</title>
        <authorList>
            <person name="Zhu H."/>
            <person name="Lin W."/>
        </authorList>
    </citation>
    <scope>NUCLEOTIDE SEQUENCE</scope>
    <source>
        <strain evidence="2">821</strain>
    </source>
</reference>
<accession>A0A9Q5I5N4</accession>
<organism evidence="2 3">
    <name type="scientific">Sanghuangporus baumii</name>
    <name type="common">Phellinus baumii</name>
    <dbReference type="NCBI Taxonomy" id="108892"/>
    <lineage>
        <taxon>Eukaryota</taxon>
        <taxon>Fungi</taxon>
        <taxon>Dikarya</taxon>
        <taxon>Basidiomycota</taxon>
        <taxon>Agaricomycotina</taxon>
        <taxon>Agaricomycetes</taxon>
        <taxon>Hymenochaetales</taxon>
        <taxon>Hymenochaetaceae</taxon>
        <taxon>Sanghuangporus</taxon>
    </lineage>
</organism>
<name>A0A9Q5I5N4_SANBA</name>
<comment type="caution">
    <text evidence="2">The sequence shown here is derived from an EMBL/GenBank/DDBJ whole genome shotgun (WGS) entry which is preliminary data.</text>
</comment>
<evidence type="ECO:0000313" key="3">
    <source>
        <dbReference type="Proteomes" id="UP000757232"/>
    </source>
</evidence>
<dbReference type="EMBL" id="LNZH02000047">
    <property type="protein sequence ID" value="OCB91971.1"/>
    <property type="molecule type" value="Genomic_DNA"/>
</dbReference>
<dbReference type="AlphaFoldDB" id="A0A9Q5I5N4"/>